<evidence type="ECO:0000256" key="3">
    <source>
        <dbReference type="ARBA" id="ARBA00022801"/>
    </source>
</evidence>
<dbReference type="InterPro" id="IPR037518">
    <property type="entry name" value="MPN"/>
</dbReference>
<dbReference type="InterPro" id="IPR010994">
    <property type="entry name" value="RuvA_2-like"/>
</dbReference>
<dbReference type="Gene3D" id="3.40.140.10">
    <property type="entry name" value="Cytidine Deaminase, domain 2"/>
    <property type="match status" value="1"/>
</dbReference>
<dbReference type="InterPro" id="IPR025657">
    <property type="entry name" value="RadC_JAB"/>
</dbReference>
<evidence type="ECO:0000256" key="5">
    <source>
        <dbReference type="ARBA" id="ARBA00023049"/>
    </source>
</evidence>
<dbReference type="NCBIfam" id="TIGR00608">
    <property type="entry name" value="radc"/>
    <property type="match status" value="1"/>
</dbReference>
<dbReference type="Gene3D" id="1.10.150.20">
    <property type="entry name" value="5' to 3' exonuclease, C-terminal subdomain"/>
    <property type="match status" value="1"/>
</dbReference>
<dbReference type="CDD" id="cd08071">
    <property type="entry name" value="MPN_DUF2466"/>
    <property type="match status" value="1"/>
</dbReference>
<dbReference type="InterPro" id="IPR020891">
    <property type="entry name" value="UPF0758_CS"/>
</dbReference>
<dbReference type="PROSITE" id="PS01302">
    <property type="entry name" value="UPF0758"/>
    <property type="match status" value="1"/>
</dbReference>
<proteinExistence type="inferred from homology"/>
<dbReference type="RefSeq" id="WP_183650286.1">
    <property type="nucleotide sequence ID" value="NZ_JACIJG010000005.1"/>
</dbReference>
<dbReference type="SUPFAM" id="SSF102712">
    <property type="entry name" value="JAB1/MPN domain"/>
    <property type="match status" value="1"/>
</dbReference>
<feature type="domain" description="MPN" evidence="8">
    <location>
        <begin position="127"/>
        <end position="249"/>
    </location>
</feature>
<dbReference type="PANTHER" id="PTHR30471:SF3">
    <property type="entry name" value="UPF0758 PROTEIN YEES-RELATED"/>
    <property type="match status" value="1"/>
</dbReference>
<dbReference type="GO" id="GO:0046872">
    <property type="term" value="F:metal ion binding"/>
    <property type="evidence" value="ECO:0007669"/>
    <property type="project" value="UniProtKB-KW"/>
</dbReference>
<keyword evidence="4" id="KW-0862">Zinc</keyword>
<feature type="region of interest" description="Disordered" evidence="7">
    <location>
        <begin position="1"/>
        <end position="36"/>
    </location>
</feature>
<evidence type="ECO:0000313" key="9">
    <source>
        <dbReference type="EMBL" id="MBB5701694.1"/>
    </source>
</evidence>
<dbReference type="PANTHER" id="PTHR30471">
    <property type="entry name" value="DNA REPAIR PROTEIN RADC"/>
    <property type="match status" value="1"/>
</dbReference>
<dbReference type="SUPFAM" id="SSF47781">
    <property type="entry name" value="RuvA domain 2-like"/>
    <property type="match status" value="1"/>
</dbReference>
<dbReference type="NCBIfam" id="NF000642">
    <property type="entry name" value="PRK00024.1"/>
    <property type="match status" value="1"/>
</dbReference>
<evidence type="ECO:0000256" key="1">
    <source>
        <dbReference type="ARBA" id="ARBA00022670"/>
    </source>
</evidence>
<sequence length="249" mass="27589">MAKNSDEPGSAQFPGFNDTMQLTPRLDKPHHAGHRDRLKQRFRDAPDALADYELLELLLFRAIPRADTKPLAKALLNRFGSIAEVLAAPEKLIAELPGAGPAVALELRLVGAVAMRSARSAIMEREVLGSWDKVIEYCTSAMAFETREQFRILFLDKKNKLIADEVQQKGTVDHTPVYPREVVKRALELSSTAIILVHNHPSGDPTPSRADIEMTKQLVTAAKALGITVHDHIIIGKHGHTSFRSQRLI</sequence>
<dbReference type="Proteomes" id="UP000555546">
    <property type="component" value="Unassembled WGS sequence"/>
</dbReference>
<keyword evidence="3" id="KW-0378">Hydrolase</keyword>
<dbReference type="InterPro" id="IPR001405">
    <property type="entry name" value="UPF0758"/>
</dbReference>
<evidence type="ECO:0000256" key="2">
    <source>
        <dbReference type="ARBA" id="ARBA00022723"/>
    </source>
</evidence>
<reference evidence="9 10" key="1">
    <citation type="submission" date="2020-08" db="EMBL/GenBank/DDBJ databases">
        <title>Genomic Encyclopedia of Type Strains, Phase IV (KMG-IV): sequencing the most valuable type-strain genomes for metagenomic binning, comparative biology and taxonomic classification.</title>
        <authorList>
            <person name="Goeker M."/>
        </authorList>
    </citation>
    <scope>NUCLEOTIDE SEQUENCE [LARGE SCALE GENOMIC DNA]</scope>
    <source>
        <strain evidence="9 10">DSM 26944</strain>
    </source>
</reference>
<dbReference type="AlphaFoldDB" id="A0A7W9AW43"/>
<accession>A0A7W9AW43</accession>
<dbReference type="EMBL" id="JACIJG010000005">
    <property type="protein sequence ID" value="MBB5701694.1"/>
    <property type="molecule type" value="Genomic_DNA"/>
</dbReference>
<dbReference type="GO" id="GO:0006508">
    <property type="term" value="P:proteolysis"/>
    <property type="evidence" value="ECO:0007669"/>
    <property type="project" value="UniProtKB-KW"/>
</dbReference>
<keyword evidence="2" id="KW-0479">Metal-binding</keyword>
<comment type="caution">
    <text evidence="9">The sequence shown here is derived from an EMBL/GenBank/DDBJ whole genome shotgun (WGS) entry which is preliminary data.</text>
</comment>
<comment type="similarity">
    <text evidence="6">Belongs to the UPF0758 family.</text>
</comment>
<gene>
    <name evidence="9" type="ORF">FHS76_001556</name>
</gene>
<keyword evidence="10" id="KW-1185">Reference proteome</keyword>
<evidence type="ECO:0000256" key="6">
    <source>
        <dbReference type="RuleBase" id="RU003797"/>
    </source>
</evidence>
<keyword evidence="5" id="KW-0482">Metalloprotease</keyword>
<dbReference type="Pfam" id="PF04002">
    <property type="entry name" value="RadC"/>
    <property type="match status" value="1"/>
</dbReference>
<keyword evidence="1" id="KW-0645">Protease</keyword>
<organism evidence="9 10">
    <name type="scientific">Brucella daejeonensis</name>
    <dbReference type="NCBI Taxonomy" id="659015"/>
    <lineage>
        <taxon>Bacteria</taxon>
        <taxon>Pseudomonadati</taxon>
        <taxon>Pseudomonadota</taxon>
        <taxon>Alphaproteobacteria</taxon>
        <taxon>Hyphomicrobiales</taxon>
        <taxon>Brucellaceae</taxon>
        <taxon>Brucella/Ochrobactrum group</taxon>
        <taxon>Brucella</taxon>
    </lineage>
</organism>
<dbReference type="PROSITE" id="PS50249">
    <property type="entry name" value="MPN"/>
    <property type="match status" value="1"/>
</dbReference>
<dbReference type="GO" id="GO:0008237">
    <property type="term" value="F:metallopeptidase activity"/>
    <property type="evidence" value="ECO:0007669"/>
    <property type="project" value="UniProtKB-KW"/>
</dbReference>
<evidence type="ECO:0000256" key="4">
    <source>
        <dbReference type="ARBA" id="ARBA00022833"/>
    </source>
</evidence>
<evidence type="ECO:0000256" key="7">
    <source>
        <dbReference type="SAM" id="MobiDB-lite"/>
    </source>
</evidence>
<evidence type="ECO:0000313" key="10">
    <source>
        <dbReference type="Proteomes" id="UP000555546"/>
    </source>
</evidence>
<evidence type="ECO:0000259" key="8">
    <source>
        <dbReference type="PROSITE" id="PS50249"/>
    </source>
</evidence>
<name>A0A7W9AW43_9HYPH</name>
<protein>
    <submittedName>
        <fullName evidence="9">DNA repair protein RadC</fullName>
    </submittedName>
</protein>